<sequence length="146" mass="16004">MSEWFVLGRPDAMRWVVHPPHDSYGDDYIFSAAMELHDEGLTATTVAQVDGVSGDIAMLLPAFVEQLAADWQGWHGVRRWRALDGAAALDARHDGRALVTLGVTLRAADPRGDTGWSARVEFGLEPGEEMRRFAEAVSFPGLPSSR</sequence>
<name>A0ABQ3ZUL1_9ACTN</name>
<evidence type="ECO:0008006" key="3">
    <source>
        <dbReference type="Google" id="ProtNLM"/>
    </source>
</evidence>
<reference evidence="1 2" key="1">
    <citation type="submission" date="2021-01" db="EMBL/GenBank/DDBJ databases">
        <title>Whole genome shotgun sequence of Actinoplanes humidus NBRC 14915.</title>
        <authorList>
            <person name="Komaki H."/>
            <person name="Tamura T."/>
        </authorList>
    </citation>
    <scope>NUCLEOTIDE SEQUENCE [LARGE SCALE GENOMIC DNA]</scope>
    <source>
        <strain evidence="1 2">NBRC 14915</strain>
    </source>
</reference>
<dbReference type="InterPro" id="IPR046196">
    <property type="entry name" value="DUF6228"/>
</dbReference>
<dbReference type="RefSeq" id="WP_203839397.1">
    <property type="nucleotide sequence ID" value="NZ_BAAATV010000012.1"/>
</dbReference>
<dbReference type="Proteomes" id="UP000603200">
    <property type="component" value="Unassembled WGS sequence"/>
</dbReference>
<comment type="caution">
    <text evidence="1">The sequence shown here is derived from an EMBL/GenBank/DDBJ whole genome shotgun (WGS) entry which is preliminary data.</text>
</comment>
<keyword evidence="2" id="KW-1185">Reference proteome</keyword>
<dbReference type="Pfam" id="PF19739">
    <property type="entry name" value="DUF6228"/>
    <property type="match status" value="1"/>
</dbReference>
<protein>
    <recommendedName>
        <fullName evidence="3">DUF1349 domain-containing protein</fullName>
    </recommendedName>
</protein>
<proteinExistence type="predicted"/>
<dbReference type="EMBL" id="BOMN01000070">
    <property type="protein sequence ID" value="GIE22258.1"/>
    <property type="molecule type" value="Genomic_DNA"/>
</dbReference>
<organism evidence="1 2">
    <name type="scientific">Winogradskya humida</name>
    <dbReference type="NCBI Taxonomy" id="113566"/>
    <lineage>
        <taxon>Bacteria</taxon>
        <taxon>Bacillati</taxon>
        <taxon>Actinomycetota</taxon>
        <taxon>Actinomycetes</taxon>
        <taxon>Micromonosporales</taxon>
        <taxon>Micromonosporaceae</taxon>
        <taxon>Winogradskya</taxon>
    </lineage>
</organism>
<evidence type="ECO:0000313" key="2">
    <source>
        <dbReference type="Proteomes" id="UP000603200"/>
    </source>
</evidence>
<accession>A0ABQ3ZUL1</accession>
<gene>
    <name evidence="1" type="ORF">Ahu01nite_053600</name>
</gene>
<evidence type="ECO:0000313" key="1">
    <source>
        <dbReference type="EMBL" id="GIE22258.1"/>
    </source>
</evidence>